<dbReference type="PANTHER" id="PTHR22916">
    <property type="entry name" value="GLYCOSYLTRANSFERASE"/>
    <property type="match status" value="1"/>
</dbReference>
<accession>A0A2W7NM01</accession>
<dbReference type="Proteomes" id="UP000249239">
    <property type="component" value="Unassembled WGS sequence"/>
</dbReference>
<comment type="caution">
    <text evidence="2">The sequence shown here is derived from an EMBL/GenBank/DDBJ whole genome shotgun (WGS) entry which is preliminary data.</text>
</comment>
<organism evidence="2 3">
    <name type="scientific">Breznakibacter xylanolyticus</name>
    <dbReference type="NCBI Taxonomy" id="990"/>
    <lineage>
        <taxon>Bacteria</taxon>
        <taxon>Pseudomonadati</taxon>
        <taxon>Bacteroidota</taxon>
        <taxon>Bacteroidia</taxon>
        <taxon>Marinilabiliales</taxon>
        <taxon>Marinilabiliaceae</taxon>
        <taxon>Breznakibacter</taxon>
    </lineage>
</organism>
<dbReference type="InterPro" id="IPR029044">
    <property type="entry name" value="Nucleotide-diphossugar_trans"/>
</dbReference>
<feature type="domain" description="Glycosyltransferase 2-like" evidence="1">
    <location>
        <begin position="4"/>
        <end position="131"/>
    </location>
</feature>
<dbReference type="AlphaFoldDB" id="A0A2W7NM01"/>
<evidence type="ECO:0000313" key="3">
    <source>
        <dbReference type="Proteomes" id="UP000249239"/>
    </source>
</evidence>
<dbReference type="InterPro" id="IPR001173">
    <property type="entry name" value="Glyco_trans_2-like"/>
</dbReference>
<dbReference type="SUPFAM" id="SSF53448">
    <property type="entry name" value="Nucleotide-diphospho-sugar transferases"/>
    <property type="match status" value="1"/>
</dbReference>
<dbReference type="CDD" id="cd06433">
    <property type="entry name" value="GT_2_WfgS_like"/>
    <property type="match status" value="1"/>
</dbReference>
<dbReference type="RefSeq" id="WP_111446728.1">
    <property type="nucleotide sequence ID" value="NZ_QKZK01000032.1"/>
</dbReference>
<dbReference type="PANTHER" id="PTHR22916:SF3">
    <property type="entry name" value="UDP-GLCNAC:BETAGAL BETA-1,3-N-ACETYLGLUCOSAMINYLTRANSFERASE-LIKE PROTEIN 1"/>
    <property type="match status" value="1"/>
</dbReference>
<evidence type="ECO:0000259" key="1">
    <source>
        <dbReference type="Pfam" id="PF00535"/>
    </source>
</evidence>
<evidence type="ECO:0000313" key="2">
    <source>
        <dbReference type="EMBL" id="PZX12322.1"/>
    </source>
</evidence>
<dbReference type="OrthoDB" id="9788101at2"/>
<keyword evidence="3" id="KW-1185">Reference proteome</keyword>
<proteinExistence type="predicted"/>
<protein>
    <submittedName>
        <fullName evidence="2">Glycosyltransferase</fullName>
    </submittedName>
</protein>
<sequence length="248" mass="27897">MKISIITVCYQSGATLRQAIESVLSQQDADIEYIVVDGGSTDGTVAMLEGYGASISKWVSEPDKGIYDAMNKGLLMATGDLVGFLHADDLLAHPRIIAQMAQAADDLKADVVYGDLVYVQKENPHQVVRYWRSCAFEPKLLKRGWMPPHPTVYVRRHLYDTMGLFDLRFRIAADYDLMLRLFRAPGLKTVYLPQVMVRMRVGGASNRSLKNIIRKSKEDYQALRKNHVGGIVALMVKNLSKVGQFFKR</sequence>
<gene>
    <name evidence="2" type="ORF">LX69_02913</name>
</gene>
<dbReference type="EMBL" id="QKZK01000032">
    <property type="protein sequence ID" value="PZX12322.1"/>
    <property type="molecule type" value="Genomic_DNA"/>
</dbReference>
<reference evidence="2 3" key="1">
    <citation type="submission" date="2018-06" db="EMBL/GenBank/DDBJ databases">
        <title>Genomic Encyclopedia of Archaeal and Bacterial Type Strains, Phase II (KMG-II): from individual species to whole genera.</title>
        <authorList>
            <person name="Goeker M."/>
        </authorList>
    </citation>
    <scope>NUCLEOTIDE SEQUENCE [LARGE SCALE GENOMIC DNA]</scope>
    <source>
        <strain evidence="2 3">DSM 6779</strain>
    </source>
</reference>
<dbReference type="Pfam" id="PF00535">
    <property type="entry name" value="Glycos_transf_2"/>
    <property type="match status" value="1"/>
</dbReference>
<dbReference type="GO" id="GO:0016758">
    <property type="term" value="F:hexosyltransferase activity"/>
    <property type="evidence" value="ECO:0007669"/>
    <property type="project" value="UniProtKB-ARBA"/>
</dbReference>
<dbReference type="Gene3D" id="3.90.550.10">
    <property type="entry name" value="Spore Coat Polysaccharide Biosynthesis Protein SpsA, Chain A"/>
    <property type="match status" value="1"/>
</dbReference>
<keyword evidence="2" id="KW-0808">Transferase</keyword>
<name>A0A2W7NM01_9BACT</name>